<feature type="chain" id="PRO_5002162468" evidence="1">
    <location>
        <begin position="18"/>
        <end position="253"/>
    </location>
</feature>
<evidence type="ECO:0000313" key="2">
    <source>
        <dbReference type="EMBL" id="KII64769.1"/>
    </source>
</evidence>
<name>A0A0C2IHH4_THEKT</name>
<evidence type="ECO:0000256" key="1">
    <source>
        <dbReference type="SAM" id="SignalP"/>
    </source>
</evidence>
<comment type="caution">
    <text evidence="2">The sequence shown here is derived from an EMBL/GenBank/DDBJ whole genome shotgun (WGS) entry which is preliminary data.</text>
</comment>
<protein>
    <submittedName>
        <fullName evidence="2">Uncharacterized protein</fullName>
    </submittedName>
</protein>
<evidence type="ECO:0000313" key="3">
    <source>
        <dbReference type="Proteomes" id="UP000031668"/>
    </source>
</evidence>
<keyword evidence="3" id="KW-1185">Reference proteome</keyword>
<organism evidence="2 3">
    <name type="scientific">Thelohanellus kitauei</name>
    <name type="common">Myxosporean</name>
    <dbReference type="NCBI Taxonomy" id="669202"/>
    <lineage>
        <taxon>Eukaryota</taxon>
        <taxon>Metazoa</taxon>
        <taxon>Cnidaria</taxon>
        <taxon>Myxozoa</taxon>
        <taxon>Myxosporea</taxon>
        <taxon>Bivalvulida</taxon>
        <taxon>Platysporina</taxon>
        <taxon>Myxobolidae</taxon>
        <taxon>Thelohanellus</taxon>
    </lineage>
</organism>
<accession>A0A0C2IHH4</accession>
<dbReference type="EMBL" id="JWZT01004108">
    <property type="protein sequence ID" value="KII64769.1"/>
    <property type="molecule type" value="Genomic_DNA"/>
</dbReference>
<keyword evidence="1" id="KW-0732">Signal</keyword>
<dbReference type="Proteomes" id="UP000031668">
    <property type="component" value="Unassembled WGS sequence"/>
</dbReference>
<feature type="signal peptide" evidence="1">
    <location>
        <begin position="1"/>
        <end position="17"/>
    </location>
</feature>
<reference evidence="2 3" key="1">
    <citation type="journal article" date="2014" name="Genome Biol. Evol.">
        <title>The genome of the myxosporean Thelohanellus kitauei shows adaptations to nutrient acquisition within its fish host.</title>
        <authorList>
            <person name="Yang Y."/>
            <person name="Xiong J."/>
            <person name="Zhou Z."/>
            <person name="Huo F."/>
            <person name="Miao W."/>
            <person name="Ran C."/>
            <person name="Liu Y."/>
            <person name="Zhang J."/>
            <person name="Feng J."/>
            <person name="Wang M."/>
            <person name="Wang M."/>
            <person name="Wang L."/>
            <person name="Yao B."/>
        </authorList>
    </citation>
    <scope>NUCLEOTIDE SEQUENCE [LARGE SCALE GENOMIC DNA]</scope>
    <source>
        <strain evidence="2">Wuqing</strain>
    </source>
</reference>
<dbReference type="AlphaFoldDB" id="A0A0C2IHH4"/>
<proteinExistence type="predicted"/>
<sequence>MYLRVLGFFLFVTISKQSYPPEINMRKLSVNIRRTNFTVDLNIYIDIVLDSSDIKFHSFHLTKIEFDRINSELNVEFNRDESGHEKRRMDMNCKILDKPDEIEIHRCTVSPKDQVIQKEWIYSFGQKIVFKKNVKYVFEKHHNHFKICGCGRDTYLLLIINNMTIQSHCTSMVCEWKKPNNELEYSSFDSDAVIAPCESDRLAYSYLHRVCDFTSILYFVKYYLNAFIRKPICWISLIGMMILLTPLFVEYLL</sequence>
<gene>
    <name evidence="2" type="ORF">RF11_11803</name>
</gene>